<keyword evidence="1" id="KW-0805">Transcription regulation</keyword>
<dbReference type="GO" id="GO:0000976">
    <property type="term" value="F:transcription cis-regulatory region binding"/>
    <property type="evidence" value="ECO:0007669"/>
    <property type="project" value="TreeGrafter"/>
</dbReference>
<dbReference type="Gene3D" id="1.10.10.60">
    <property type="entry name" value="Homeodomain-like"/>
    <property type="match status" value="1"/>
</dbReference>
<dbReference type="STRING" id="413882.AAW51_3542"/>
<dbReference type="Pfam" id="PF12833">
    <property type="entry name" value="HTH_18"/>
    <property type="match status" value="1"/>
</dbReference>
<protein>
    <submittedName>
        <fullName evidence="5">Transcriptional regulator, AraC family</fullName>
    </submittedName>
</protein>
<feature type="domain" description="HTH araC/xylS-type" evidence="4">
    <location>
        <begin position="224"/>
        <end position="325"/>
    </location>
</feature>
<evidence type="ECO:0000256" key="1">
    <source>
        <dbReference type="ARBA" id="ARBA00023015"/>
    </source>
</evidence>
<dbReference type="InterPro" id="IPR009057">
    <property type="entry name" value="Homeodomain-like_sf"/>
</dbReference>
<reference evidence="5 6" key="1">
    <citation type="submission" date="2015-05" db="EMBL/GenBank/DDBJ databases">
        <authorList>
            <person name="Tang B."/>
            <person name="Yu Y."/>
        </authorList>
    </citation>
    <scope>NUCLEOTIDE SEQUENCE [LARGE SCALE GENOMIC DNA]</scope>
    <source>
        <strain evidence="5 6">DSM 7029</strain>
    </source>
</reference>
<organism evidence="5 6">
    <name type="scientific">Caldimonas brevitalea</name>
    <dbReference type="NCBI Taxonomy" id="413882"/>
    <lineage>
        <taxon>Bacteria</taxon>
        <taxon>Pseudomonadati</taxon>
        <taxon>Pseudomonadota</taxon>
        <taxon>Betaproteobacteria</taxon>
        <taxon>Burkholderiales</taxon>
        <taxon>Sphaerotilaceae</taxon>
        <taxon>Caldimonas</taxon>
    </lineage>
</organism>
<dbReference type="SMART" id="SM00342">
    <property type="entry name" value="HTH_ARAC"/>
    <property type="match status" value="1"/>
</dbReference>
<dbReference type="Pfam" id="PF12625">
    <property type="entry name" value="Arabinose_bd"/>
    <property type="match status" value="1"/>
</dbReference>
<proteinExistence type="predicted"/>
<dbReference type="PANTHER" id="PTHR47894:SF1">
    <property type="entry name" value="HTH-TYPE TRANSCRIPTIONAL REGULATOR VQSM"/>
    <property type="match status" value="1"/>
</dbReference>
<evidence type="ECO:0000256" key="3">
    <source>
        <dbReference type="ARBA" id="ARBA00023163"/>
    </source>
</evidence>
<dbReference type="PANTHER" id="PTHR47894">
    <property type="entry name" value="HTH-TYPE TRANSCRIPTIONAL REGULATOR GADX"/>
    <property type="match status" value="1"/>
</dbReference>
<gene>
    <name evidence="5" type="ORF">AAW51_3542</name>
</gene>
<keyword evidence="6" id="KW-1185">Reference proteome</keyword>
<name>A0A0G3BQG6_9BURK</name>
<keyword evidence="3" id="KW-0804">Transcription</keyword>
<dbReference type="InterPro" id="IPR032687">
    <property type="entry name" value="AraC-type_N"/>
</dbReference>
<dbReference type="SUPFAM" id="SSF46689">
    <property type="entry name" value="Homeodomain-like"/>
    <property type="match status" value="1"/>
</dbReference>
<sequence>MAYLNALCEAMELPGDELPGILEEVGISPGFASQPTARVTEQQVARLYRLLATRLDDEMPRLFSRPLRPGALKFTCLSLLDARSLLVALHRWSHVLRLLQDDFQLDVWQGQGTSVVALVEPAQRASRCKPVALDLMLKLIHGVASWLIGKRIPLKRVDFSFAKPAFAAEYQALYPGPVLFEQHQTAFHIDSSYLHLPVRRSRQELNEFLRRAPEDWLFASFQEERLGQRLREHLAWRLPLPVTAESAAEALHVSTRSLHRHLRDEGTSFQRVKDELRRDIAVQKLTRTREPMAAIAAELGFDSTASFHRAFKGWTGDTPGAYRAGGGEGARVVRRVPPATYQPEM</sequence>
<dbReference type="PROSITE" id="PS01124">
    <property type="entry name" value="HTH_ARAC_FAMILY_2"/>
    <property type="match status" value="1"/>
</dbReference>
<dbReference type="RefSeq" id="WP_047195650.1">
    <property type="nucleotide sequence ID" value="NZ_CP011371.1"/>
</dbReference>
<dbReference type="GO" id="GO:0003700">
    <property type="term" value="F:DNA-binding transcription factor activity"/>
    <property type="evidence" value="ECO:0007669"/>
    <property type="project" value="InterPro"/>
</dbReference>
<dbReference type="KEGG" id="pbh:AAW51_3542"/>
<dbReference type="GO" id="GO:0005829">
    <property type="term" value="C:cytosol"/>
    <property type="evidence" value="ECO:0007669"/>
    <property type="project" value="TreeGrafter"/>
</dbReference>
<evidence type="ECO:0000313" key="5">
    <source>
        <dbReference type="EMBL" id="AKJ30233.1"/>
    </source>
</evidence>
<accession>A0A0G3BQG6</accession>
<evidence type="ECO:0000256" key="2">
    <source>
        <dbReference type="ARBA" id="ARBA00023125"/>
    </source>
</evidence>
<dbReference type="Proteomes" id="UP000035352">
    <property type="component" value="Chromosome"/>
</dbReference>
<dbReference type="InterPro" id="IPR018060">
    <property type="entry name" value="HTH_AraC"/>
</dbReference>
<keyword evidence="2" id="KW-0238">DNA-binding</keyword>
<dbReference type="AlphaFoldDB" id="A0A0G3BQG6"/>
<dbReference type="EMBL" id="CP011371">
    <property type="protein sequence ID" value="AKJ30233.1"/>
    <property type="molecule type" value="Genomic_DNA"/>
</dbReference>
<evidence type="ECO:0000259" key="4">
    <source>
        <dbReference type="PROSITE" id="PS01124"/>
    </source>
</evidence>
<evidence type="ECO:0000313" key="6">
    <source>
        <dbReference type="Proteomes" id="UP000035352"/>
    </source>
</evidence>